<proteinExistence type="predicted"/>
<evidence type="ECO:0000313" key="1">
    <source>
        <dbReference type="EMBL" id="KKN59463.1"/>
    </source>
</evidence>
<reference evidence="1" key="1">
    <citation type="journal article" date="2015" name="Nature">
        <title>Complex archaea that bridge the gap between prokaryotes and eukaryotes.</title>
        <authorList>
            <person name="Spang A."/>
            <person name="Saw J.H."/>
            <person name="Jorgensen S.L."/>
            <person name="Zaremba-Niedzwiedzka K."/>
            <person name="Martijn J."/>
            <person name="Lind A.E."/>
            <person name="van Eijk R."/>
            <person name="Schleper C."/>
            <person name="Guy L."/>
            <person name="Ettema T.J."/>
        </authorList>
    </citation>
    <scope>NUCLEOTIDE SEQUENCE</scope>
</reference>
<organism evidence="1">
    <name type="scientific">marine sediment metagenome</name>
    <dbReference type="NCBI Taxonomy" id="412755"/>
    <lineage>
        <taxon>unclassified sequences</taxon>
        <taxon>metagenomes</taxon>
        <taxon>ecological metagenomes</taxon>
    </lineage>
</organism>
<gene>
    <name evidence="1" type="ORF">LCGC14_0541750</name>
</gene>
<name>A0A0F9V0T1_9ZZZZ</name>
<dbReference type="AlphaFoldDB" id="A0A0F9V0T1"/>
<comment type="caution">
    <text evidence="1">The sequence shown here is derived from an EMBL/GenBank/DDBJ whole genome shotgun (WGS) entry which is preliminary data.</text>
</comment>
<sequence length="64" mass="7093">MAMSDHYTKVKVSVLPKCGICKKRKAKYDGKTTGSWAYMCQECFDIYGLGLGLGLGQELILKDT</sequence>
<protein>
    <submittedName>
        <fullName evidence="1">Uncharacterized protein</fullName>
    </submittedName>
</protein>
<dbReference type="EMBL" id="LAZR01000725">
    <property type="protein sequence ID" value="KKN59463.1"/>
    <property type="molecule type" value="Genomic_DNA"/>
</dbReference>
<accession>A0A0F9V0T1</accession>